<evidence type="ECO:0000313" key="2">
    <source>
        <dbReference type="EMBL" id="SDH14806.1"/>
    </source>
</evidence>
<keyword evidence="1" id="KW-0812">Transmembrane</keyword>
<keyword evidence="1" id="KW-1133">Transmembrane helix</keyword>
<evidence type="ECO:0008006" key="4">
    <source>
        <dbReference type="Google" id="ProtNLM"/>
    </source>
</evidence>
<name>A0A1G8A1P6_9ACTN</name>
<feature type="transmembrane region" description="Helical" evidence="1">
    <location>
        <begin position="62"/>
        <end position="84"/>
    </location>
</feature>
<dbReference type="InterPro" id="IPR025519">
    <property type="entry name" value="DUF4407"/>
</dbReference>
<protein>
    <recommendedName>
        <fullName evidence="4">DUF4407 domain-containing protein</fullName>
    </recommendedName>
</protein>
<dbReference type="EMBL" id="FNCF01000010">
    <property type="protein sequence ID" value="SDH14806.1"/>
    <property type="molecule type" value="Genomic_DNA"/>
</dbReference>
<gene>
    <name evidence="2" type="ORF">SAMN05660324_0016</name>
</gene>
<accession>A0A1G8A1P6</accession>
<dbReference type="AlphaFoldDB" id="A0A1G8A1P6"/>
<evidence type="ECO:0000256" key="1">
    <source>
        <dbReference type="SAM" id="Phobius"/>
    </source>
</evidence>
<reference evidence="3" key="1">
    <citation type="submission" date="2016-10" db="EMBL/GenBank/DDBJ databases">
        <authorList>
            <person name="Varghese N."/>
            <person name="Submissions S."/>
        </authorList>
    </citation>
    <scope>NUCLEOTIDE SEQUENCE [LARGE SCALE GENOMIC DNA]</scope>
    <source>
        <strain evidence="3">DSM 44526</strain>
    </source>
</reference>
<dbReference type="OrthoDB" id="3453893at2"/>
<evidence type="ECO:0000313" key="3">
    <source>
        <dbReference type="Proteomes" id="UP000198863"/>
    </source>
</evidence>
<feature type="transmembrane region" description="Helical" evidence="1">
    <location>
        <begin position="104"/>
        <end position="124"/>
    </location>
</feature>
<feature type="transmembrane region" description="Helical" evidence="1">
    <location>
        <begin position="33"/>
        <end position="55"/>
    </location>
</feature>
<sequence>MSAKSRVSEVLLTVAGANRQVLAEAPKERTKQVAMGAVLVSVASLAVAAASYALVIALHSSLPWALVGGAVWGLIILNMDRWLVVSSPRLRSKIGTLGMALPRVLLAVLIGAVVSTPLTLAVFSSEINVELERMSAESENAFAQQLDSDSRFADIGDKRQQIAGLQADIADGVTDADVRADPAVVDLQARVDQARLRYDDAAAAVQCENDGTCGTGDRGVGDVSLAKMAERDRLQGEWQALDGQLTALVPEVRTQLEAEEATRTADQQATVDRLQGEVDAAETQRSAAIASHDAEQENSGGILARLSALERIQDRDPVLGTAHLLLFLFLTALECLPIFFKTMLALAPPSLYERLMTLDEERVEARARLRQQTEYEEAETMARAGIAAAEARAARTLEAESKATGMVLDAQLAVTRDSVRRWKDDQRSRFTASGPAPGTDQALLTALEEEMAGAGRPSAPPAT</sequence>
<keyword evidence="1" id="KW-0472">Membrane</keyword>
<dbReference type="Pfam" id="PF14362">
    <property type="entry name" value="DUF4407"/>
    <property type="match status" value="1"/>
</dbReference>
<proteinExistence type="predicted"/>
<organism evidence="2 3">
    <name type="scientific">Klenkia brasiliensis</name>
    <dbReference type="NCBI Taxonomy" id="333142"/>
    <lineage>
        <taxon>Bacteria</taxon>
        <taxon>Bacillati</taxon>
        <taxon>Actinomycetota</taxon>
        <taxon>Actinomycetes</taxon>
        <taxon>Geodermatophilales</taxon>
        <taxon>Geodermatophilaceae</taxon>
        <taxon>Klenkia</taxon>
    </lineage>
</organism>
<keyword evidence="3" id="KW-1185">Reference proteome</keyword>
<dbReference type="Proteomes" id="UP000198863">
    <property type="component" value="Unassembled WGS sequence"/>
</dbReference>